<accession>A0A858BTX3</accession>
<keyword evidence="3" id="KW-1185">Reference proteome</keyword>
<dbReference type="GO" id="GO:0044780">
    <property type="term" value="P:bacterial-type flagellum assembly"/>
    <property type="evidence" value="ECO:0007669"/>
    <property type="project" value="InterPro"/>
</dbReference>
<keyword evidence="2" id="KW-0966">Cell projection</keyword>
<protein>
    <submittedName>
        <fullName evidence="2">Flagellar protein FlgN</fullName>
    </submittedName>
</protein>
<evidence type="ECO:0000313" key="3">
    <source>
        <dbReference type="Proteomes" id="UP000466848"/>
    </source>
</evidence>
<reference evidence="2 3" key="1">
    <citation type="submission" date="2020-02" db="EMBL/GenBank/DDBJ databases">
        <authorList>
            <person name="Kim Y.B."/>
            <person name="Roh S.W."/>
        </authorList>
    </citation>
    <scope>NUCLEOTIDE SEQUENCE [LARGE SCALE GENOMIC DNA]</scope>
    <source>
        <strain evidence="2 3">DSM 103574</strain>
    </source>
</reference>
<gene>
    <name evidence="2" type="ORF">Ami103574_03240</name>
</gene>
<sequence length="166" mass="18972">MNKYMQIKDIMDDYISLMDELIRFEQDKLKAVENKNIEHLNSFLKAEQVYLLQLRGLDTKREAAMKAVGLEGLTYRQIINGIDPSEGSIRSELESSYEELSIKTNQFREIIQTLKTHIDLRLHTIETFMNKFGGQPSTPAELGIYDKIAQQQEGGSAAGRFKPTKA</sequence>
<dbReference type="AlphaFoldDB" id="A0A858BTX3"/>
<keyword evidence="2" id="KW-0969">Cilium</keyword>
<organism evidence="2 3">
    <name type="scientific">Aminipila butyrica</name>
    <dbReference type="NCBI Taxonomy" id="433296"/>
    <lineage>
        <taxon>Bacteria</taxon>
        <taxon>Bacillati</taxon>
        <taxon>Bacillota</taxon>
        <taxon>Clostridia</taxon>
        <taxon>Peptostreptococcales</taxon>
        <taxon>Anaerovoracaceae</taxon>
        <taxon>Aminipila</taxon>
    </lineage>
</organism>
<keyword evidence="2" id="KW-0282">Flagellum</keyword>
<dbReference type="Proteomes" id="UP000466848">
    <property type="component" value="Chromosome"/>
</dbReference>
<dbReference type="Gene3D" id="1.20.58.300">
    <property type="entry name" value="FlgN-like"/>
    <property type="match status" value="1"/>
</dbReference>
<name>A0A858BTX3_9FIRM</name>
<dbReference type="InterPro" id="IPR036679">
    <property type="entry name" value="FlgN-like_sf"/>
</dbReference>
<dbReference type="Pfam" id="PF05130">
    <property type="entry name" value="FlgN"/>
    <property type="match status" value="1"/>
</dbReference>
<dbReference type="InterPro" id="IPR007809">
    <property type="entry name" value="FlgN-like"/>
</dbReference>
<dbReference type="RefSeq" id="WP_163065257.1">
    <property type="nucleotide sequence ID" value="NZ_CP048649.1"/>
</dbReference>
<dbReference type="EMBL" id="CP048649">
    <property type="protein sequence ID" value="QIB68390.1"/>
    <property type="molecule type" value="Genomic_DNA"/>
</dbReference>
<dbReference type="SUPFAM" id="SSF140566">
    <property type="entry name" value="FlgN-like"/>
    <property type="match status" value="1"/>
</dbReference>
<keyword evidence="1" id="KW-1005">Bacterial flagellum biogenesis</keyword>
<evidence type="ECO:0000256" key="1">
    <source>
        <dbReference type="ARBA" id="ARBA00022795"/>
    </source>
</evidence>
<evidence type="ECO:0000313" key="2">
    <source>
        <dbReference type="EMBL" id="QIB68390.1"/>
    </source>
</evidence>
<proteinExistence type="predicted"/>
<dbReference type="KEGG" id="abut:Ami103574_03240"/>